<dbReference type="InterPro" id="IPR008271">
    <property type="entry name" value="Ser/Thr_kinase_AS"/>
</dbReference>
<dbReference type="eggNOG" id="KOG0591">
    <property type="taxonomic scope" value="Eukaryota"/>
</dbReference>
<dbReference type="Gene3D" id="3.30.70.330">
    <property type="match status" value="1"/>
</dbReference>
<keyword evidence="15" id="KW-1185">Reference proteome</keyword>
<dbReference type="Proteomes" id="UP000001058">
    <property type="component" value="Unassembled WGS sequence"/>
</dbReference>
<comment type="catalytic activity">
    <reaction evidence="8">
        <text>L-seryl-[protein] + ATP = O-phospho-L-seryl-[protein] + ADP + H(+)</text>
        <dbReference type="Rhea" id="RHEA:17989"/>
        <dbReference type="Rhea" id="RHEA-COMP:9863"/>
        <dbReference type="Rhea" id="RHEA-COMP:11604"/>
        <dbReference type="ChEBI" id="CHEBI:15378"/>
        <dbReference type="ChEBI" id="CHEBI:29999"/>
        <dbReference type="ChEBI" id="CHEBI:30616"/>
        <dbReference type="ChEBI" id="CHEBI:83421"/>
        <dbReference type="ChEBI" id="CHEBI:456216"/>
        <dbReference type="EC" id="2.7.11.1"/>
    </reaction>
</comment>
<feature type="domain" description="RRM" evidence="13">
    <location>
        <begin position="599"/>
        <end position="676"/>
    </location>
</feature>
<dbReference type="Pfam" id="PF00069">
    <property type="entry name" value="Pkinase"/>
    <property type="match status" value="1"/>
</dbReference>
<dbReference type="InterPro" id="IPR012677">
    <property type="entry name" value="Nucleotide-bd_a/b_plait_sf"/>
</dbReference>
<evidence type="ECO:0000256" key="10">
    <source>
        <dbReference type="PROSITE-ProRule" id="PRU10141"/>
    </source>
</evidence>
<dbReference type="AlphaFoldDB" id="D8TN62"/>
<dbReference type="GO" id="GO:0003723">
    <property type="term" value="F:RNA binding"/>
    <property type="evidence" value="ECO:0007669"/>
    <property type="project" value="UniProtKB-UniRule"/>
</dbReference>
<dbReference type="InterPro" id="IPR011009">
    <property type="entry name" value="Kinase-like_dom_sf"/>
</dbReference>
<feature type="region of interest" description="Disordered" evidence="11">
    <location>
        <begin position="139"/>
        <end position="395"/>
    </location>
</feature>
<evidence type="ECO:0000259" key="12">
    <source>
        <dbReference type="PROSITE" id="PS50011"/>
    </source>
</evidence>
<dbReference type="RefSeq" id="XP_002947946.1">
    <property type="nucleotide sequence ID" value="XM_002947900.1"/>
</dbReference>
<keyword evidence="4 10" id="KW-0547">Nucleotide-binding</keyword>
<dbReference type="STRING" id="3068.D8TN62"/>
<dbReference type="InterPro" id="IPR017441">
    <property type="entry name" value="Protein_kinase_ATP_BS"/>
</dbReference>
<feature type="compositionally biased region" description="Basic and acidic residues" evidence="11">
    <location>
        <begin position="442"/>
        <end position="451"/>
    </location>
</feature>
<evidence type="ECO:0000256" key="9">
    <source>
        <dbReference type="PROSITE-ProRule" id="PRU00176"/>
    </source>
</evidence>
<feature type="region of interest" description="Disordered" evidence="11">
    <location>
        <begin position="423"/>
        <end position="515"/>
    </location>
</feature>
<keyword evidence="6 10" id="KW-0067">ATP-binding</keyword>
<feature type="domain" description="Protein kinase" evidence="12">
    <location>
        <begin position="749"/>
        <end position="1012"/>
    </location>
</feature>
<feature type="compositionally biased region" description="Basic and acidic residues" evidence="11">
    <location>
        <begin position="353"/>
        <end position="363"/>
    </location>
</feature>
<evidence type="ECO:0000256" key="7">
    <source>
        <dbReference type="ARBA" id="ARBA00047899"/>
    </source>
</evidence>
<protein>
    <recommendedName>
        <fullName evidence="1">non-specific serine/threonine protein kinase</fullName>
        <ecNumber evidence="1">2.7.11.1</ecNumber>
    </recommendedName>
</protein>
<dbReference type="PANTHER" id="PTHR44899">
    <property type="entry name" value="CAMK FAMILY PROTEIN KINASE"/>
    <property type="match status" value="1"/>
</dbReference>
<dbReference type="SUPFAM" id="SSF56112">
    <property type="entry name" value="Protein kinase-like (PK-like)"/>
    <property type="match status" value="1"/>
</dbReference>
<feature type="region of interest" description="Disordered" evidence="11">
    <location>
        <begin position="1022"/>
        <end position="1052"/>
    </location>
</feature>
<dbReference type="PROSITE" id="PS50011">
    <property type="entry name" value="PROTEIN_KINASE_DOM"/>
    <property type="match status" value="1"/>
</dbReference>
<keyword evidence="3" id="KW-0808">Transferase</keyword>
<dbReference type="EC" id="2.7.11.1" evidence="1"/>
<evidence type="ECO:0000256" key="6">
    <source>
        <dbReference type="ARBA" id="ARBA00022840"/>
    </source>
</evidence>
<dbReference type="InterPro" id="IPR051131">
    <property type="entry name" value="NEK_Ser/Thr_kinase_NIMA"/>
</dbReference>
<feature type="compositionally biased region" description="Low complexity" evidence="11">
    <location>
        <begin position="423"/>
        <end position="438"/>
    </location>
</feature>
<dbReference type="SUPFAM" id="SSF54928">
    <property type="entry name" value="RNA-binding domain, RBD"/>
    <property type="match status" value="1"/>
</dbReference>
<sequence length="1072" mass="114944">MPPQNSFTIKQNTPEADKLERRVHAELKEIWDPSADATVAKYLTAMLTKGYDRKKIHSQLKAILQEPVTVQLLDWYVIVGYKLHRPCLAQSVRAEPLCLTAGFTSIFAFMAQRSECNSYPRSSKQAPKPLPSVAKVVPMEESHEHDRGDTGRDGSSEPAGQAAQVTHAGKVTGVDAQLSEKPERSRRRQPGASSQAAATPGELRHPSETQLPKQQQRQVEEQQQAKEQQEQFSAAAERRRLKSSVVLDWESWQKQKQPADEQRATKSSAPAGNLAAPERAPIMPHSNQDTADHPLRIPASHRGREDGRERERDRGREREGERGGGPGRRRHESEAERPASRHRDGDGDTSALRGHERESDGVRQKGGAPAHRSRSRSRSRSPRGRRPGHAPLVTANLLRSALGGLGGPGARGSKASVFERLGASGAAPEAAPARVSALQRLEGSDKVDRAMDTSGSGRKRGPEGEADADAAILGSPPKTARGINAQKPSGPLRAAAEPPPAPALRAGPASGRPRVEFAPATAPVGVTKQPAGPPKQDPVKVTSASDQATIEGVGIRPVAGVSVAGGVKGPGAGGTGAATIMPTSMSGVVIEAQLDADLRSVVVTNVHFLASQEVLAAHFSVVGPVKNVTIMRDKVTGRPTGVAVVEMATEQATQAAAALSGSLLMDLPIVVTLKAALLLQGINLAGMGIDSAGVRMPVLMPPLGSAANIAPAGRLNPSAVPFVPGLPASAPAPADARLAGGPSGAVGGIPLDRLLGRGKYSQVYLAKDIRTGELVAIKRVEIFDMMDQASRQACVKEVKILQNVEHPHIVKCFRSFLSNENNELVIVLEWAEGGDLGHVIKQRQEMGQAFSPEQVWVQFQQVCGALKHMHDRRMMHRDLKPSNIFVTASGDLKLGDLGLSRYFSSRTLQAQTTVGTPYYMSPEVVRGQPYDFSSDIWSLGCLLYELIALRNPFYKENQSLYVLGKLIQNCQYEALPPSVPDELRQLVSSMLQPLPQSRPTIAQLAAYVNSYLAQKLPHTQQHLQQHRSGVRGPPPRWREEGPGAGAAAAAQDALAQTAEPNKIMLLLCSLGV</sequence>
<dbReference type="Pfam" id="PF00076">
    <property type="entry name" value="RRM_1"/>
    <property type="match status" value="1"/>
</dbReference>
<feature type="compositionally biased region" description="Low complexity" evidence="11">
    <location>
        <begin position="503"/>
        <end position="512"/>
    </location>
</feature>
<dbReference type="KEGG" id="vcn:VOLCADRAFT_103724"/>
<keyword evidence="2" id="KW-0723">Serine/threonine-protein kinase</keyword>
<dbReference type="InterPro" id="IPR000504">
    <property type="entry name" value="RRM_dom"/>
</dbReference>
<evidence type="ECO:0000256" key="3">
    <source>
        <dbReference type="ARBA" id="ARBA00022679"/>
    </source>
</evidence>
<dbReference type="InterPro" id="IPR035979">
    <property type="entry name" value="RBD_domain_sf"/>
</dbReference>
<dbReference type="PROSITE" id="PS00108">
    <property type="entry name" value="PROTEIN_KINASE_ST"/>
    <property type="match status" value="1"/>
</dbReference>
<reference evidence="14 15" key="1">
    <citation type="journal article" date="2010" name="Science">
        <title>Genomic analysis of organismal complexity in the multicellular green alga Volvox carteri.</title>
        <authorList>
            <person name="Prochnik S.E."/>
            <person name="Umen J."/>
            <person name="Nedelcu A.M."/>
            <person name="Hallmann A."/>
            <person name="Miller S.M."/>
            <person name="Nishii I."/>
            <person name="Ferris P."/>
            <person name="Kuo A."/>
            <person name="Mitros T."/>
            <person name="Fritz-Laylin L.K."/>
            <person name="Hellsten U."/>
            <person name="Chapman J."/>
            <person name="Simakov O."/>
            <person name="Rensing S.A."/>
            <person name="Terry A."/>
            <person name="Pangilinan J."/>
            <person name="Kapitonov V."/>
            <person name="Jurka J."/>
            <person name="Salamov A."/>
            <person name="Shapiro H."/>
            <person name="Schmutz J."/>
            <person name="Grimwood J."/>
            <person name="Lindquist E."/>
            <person name="Lucas S."/>
            <person name="Grigoriev I.V."/>
            <person name="Schmitt R."/>
            <person name="Kirk D."/>
            <person name="Rokhsar D.S."/>
        </authorList>
    </citation>
    <scope>NUCLEOTIDE SEQUENCE [LARGE SCALE GENOMIC DNA]</scope>
    <source>
        <strain evidence="15">f. Nagariensis / Eve</strain>
    </source>
</reference>
<evidence type="ECO:0000259" key="13">
    <source>
        <dbReference type="PROSITE" id="PS50102"/>
    </source>
</evidence>
<dbReference type="Gene3D" id="1.10.510.10">
    <property type="entry name" value="Transferase(Phosphotransferase) domain 1"/>
    <property type="match status" value="1"/>
</dbReference>
<feature type="compositionally biased region" description="Basic and acidic residues" evidence="11">
    <location>
        <begin position="139"/>
        <end position="155"/>
    </location>
</feature>
<feature type="binding site" evidence="10">
    <location>
        <position position="778"/>
    </location>
    <ligand>
        <name>ATP</name>
        <dbReference type="ChEBI" id="CHEBI:30616"/>
    </ligand>
</feature>
<keyword evidence="5 14" id="KW-0418">Kinase</keyword>
<dbReference type="OrthoDB" id="248923at2759"/>
<evidence type="ECO:0000256" key="8">
    <source>
        <dbReference type="ARBA" id="ARBA00048679"/>
    </source>
</evidence>
<feature type="compositionally biased region" description="Basic residues" evidence="11">
    <location>
        <begin position="371"/>
        <end position="388"/>
    </location>
</feature>
<feature type="compositionally biased region" description="Basic and acidic residues" evidence="11">
    <location>
        <begin position="331"/>
        <end position="346"/>
    </location>
</feature>
<evidence type="ECO:0000256" key="4">
    <source>
        <dbReference type="ARBA" id="ARBA00022741"/>
    </source>
</evidence>
<keyword evidence="9" id="KW-0694">RNA-binding</keyword>
<dbReference type="SMART" id="SM00360">
    <property type="entry name" value="RRM"/>
    <property type="match status" value="1"/>
</dbReference>
<proteinExistence type="predicted"/>
<feature type="compositionally biased region" description="Basic and acidic residues" evidence="11">
    <location>
        <begin position="251"/>
        <end position="264"/>
    </location>
</feature>
<evidence type="ECO:0000256" key="5">
    <source>
        <dbReference type="ARBA" id="ARBA00022777"/>
    </source>
</evidence>
<dbReference type="PANTHER" id="PTHR44899:SF3">
    <property type="entry name" value="SERINE_THREONINE-PROTEIN KINASE NEK1"/>
    <property type="match status" value="1"/>
</dbReference>
<feature type="compositionally biased region" description="Basic and acidic residues" evidence="11">
    <location>
        <begin position="302"/>
        <end position="322"/>
    </location>
</feature>
<dbReference type="EMBL" id="GL378329">
    <property type="protein sequence ID" value="EFJ50934.1"/>
    <property type="molecule type" value="Genomic_DNA"/>
</dbReference>
<dbReference type="GeneID" id="9625082"/>
<comment type="catalytic activity">
    <reaction evidence="7">
        <text>L-threonyl-[protein] + ATP = O-phospho-L-threonyl-[protein] + ADP + H(+)</text>
        <dbReference type="Rhea" id="RHEA:46608"/>
        <dbReference type="Rhea" id="RHEA-COMP:11060"/>
        <dbReference type="Rhea" id="RHEA-COMP:11605"/>
        <dbReference type="ChEBI" id="CHEBI:15378"/>
        <dbReference type="ChEBI" id="CHEBI:30013"/>
        <dbReference type="ChEBI" id="CHEBI:30616"/>
        <dbReference type="ChEBI" id="CHEBI:61977"/>
        <dbReference type="ChEBI" id="CHEBI:456216"/>
        <dbReference type="EC" id="2.7.11.1"/>
    </reaction>
</comment>
<evidence type="ECO:0000313" key="14">
    <source>
        <dbReference type="EMBL" id="EFJ50934.1"/>
    </source>
</evidence>
<dbReference type="GO" id="GO:0005524">
    <property type="term" value="F:ATP binding"/>
    <property type="evidence" value="ECO:0007669"/>
    <property type="project" value="UniProtKB-UniRule"/>
</dbReference>
<dbReference type="GO" id="GO:0004674">
    <property type="term" value="F:protein serine/threonine kinase activity"/>
    <property type="evidence" value="ECO:0007669"/>
    <property type="project" value="UniProtKB-KW"/>
</dbReference>
<dbReference type="PROSITE" id="PS00107">
    <property type="entry name" value="PROTEIN_KINASE_ATP"/>
    <property type="match status" value="1"/>
</dbReference>
<evidence type="ECO:0000313" key="15">
    <source>
        <dbReference type="Proteomes" id="UP000001058"/>
    </source>
</evidence>
<feature type="compositionally biased region" description="Basic and acidic residues" evidence="11">
    <location>
        <begin position="218"/>
        <end position="229"/>
    </location>
</feature>
<dbReference type="PROSITE" id="PS50102">
    <property type="entry name" value="RRM"/>
    <property type="match status" value="1"/>
</dbReference>
<evidence type="ECO:0000256" key="1">
    <source>
        <dbReference type="ARBA" id="ARBA00012513"/>
    </source>
</evidence>
<dbReference type="InParanoid" id="D8TN62"/>
<dbReference type="InterPro" id="IPR000719">
    <property type="entry name" value="Prot_kinase_dom"/>
</dbReference>
<dbReference type="SMART" id="SM00220">
    <property type="entry name" value="S_TKc"/>
    <property type="match status" value="1"/>
</dbReference>
<name>D8TN62_VOLCA</name>
<evidence type="ECO:0000256" key="11">
    <source>
        <dbReference type="SAM" id="MobiDB-lite"/>
    </source>
</evidence>
<evidence type="ECO:0000256" key="2">
    <source>
        <dbReference type="ARBA" id="ARBA00022527"/>
    </source>
</evidence>
<accession>D8TN62</accession>
<gene>
    <name evidence="14" type="primary">cnk7</name>
    <name evidence="14" type="ORF">VOLCADRAFT_103724</name>
</gene>
<organism evidence="15">
    <name type="scientific">Volvox carteri f. nagariensis</name>
    <dbReference type="NCBI Taxonomy" id="3068"/>
    <lineage>
        <taxon>Eukaryota</taxon>
        <taxon>Viridiplantae</taxon>
        <taxon>Chlorophyta</taxon>
        <taxon>core chlorophytes</taxon>
        <taxon>Chlorophyceae</taxon>
        <taxon>CS clade</taxon>
        <taxon>Chlamydomonadales</taxon>
        <taxon>Volvocaceae</taxon>
        <taxon>Volvox</taxon>
    </lineage>
</organism>